<reference evidence="1 2" key="1">
    <citation type="journal article" date="2023" name="G3 (Bethesda)">
        <title>A chromosome-level genome assembly of Zasmidium syzygii isolated from banana leaves.</title>
        <authorList>
            <person name="van Westerhoven A.C."/>
            <person name="Mehrabi R."/>
            <person name="Talebi R."/>
            <person name="Steentjes M.B.F."/>
            <person name="Corcolon B."/>
            <person name="Chong P.A."/>
            <person name="Kema G.H.J."/>
            <person name="Seidl M.F."/>
        </authorList>
    </citation>
    <scope>NUCLEOTIDE SEQUENCE [LARGE SCALE GENOMIC DNA]</scope>
    <source>
        <strain evidence="1 2">P124</strain>
    </source>
</reference>
<evidence type="ECO:0000313" key="1">
    <source>
        <dbReference type="EMBL" id="KAK4507198.1"/>
    </source>
</evidence>
<proteinExistence type="predicted"/>
<evidence type="ECO:0000313" key="2">
    <source>
        <dbReference type="Proteomes" id="UP001305779"/>
    </source>
</evidence>
<comment type="caution">
    <text evidence="1">The sequence shown here is derived from an EMBL/GenBank/DDBJ whole genome shotgun (WGS) entry which is preliminary data.</text>
</comment>
<gene>
    <name evidence="1" type="ORF">PRZ48_000933</name>
</gene>
<organism evidence="1 2">
    <name type="scientific">Zasmidium cellare</name>
    <name type="common">Wine cellar mold</name>
    <name type="synonym">Racodium cellare</name>
    <dbReference type="NCBI Taxonomy" id="395010"/>
    <lineage>
        <taxon>Eukaryota</taxon>
        <taxon>Fungi</taxon>
        <taxon>Dikarya</taxon>
        <taxon>Ascomycota</taxon>
        <taxon>Pezizomycotina</taxon>
        <taxon>Dothideomycetes</taxon>
        <taxon>Dothideomycetidae</taxon>
        <taxon>Mycosphaerellales</taxon>
        <taxon>Mycosphaerellaceae</taxon>
        <taxon>Zasmidium</taxon>
    </lineage>
</organism>
<accession>A0ABR0F162</accession>
<keyword evidence="2" id="KW-1185">Reference proteome</keyword>
<dbReference type="Proteomes" id="UP001305779">
    <property type="component" value="Unassembled WGS sequence"/>
</dbReference>
<sequence>MDPSKAEIQAKGHGVYMIQEVIELLEAAGHVCCVTDVKALRYYGAACVSNDWKICVPDSGYLAAMQLIDSEPHKYERVDAPMPQLNSLIHTYSRYRCTQEDRKTLGFYIMPSSEDFLEDLDDNAIERSANNIPYPKLIVFAQNLVSTQKWDRLTELVDGMDLSLEWGQQHLRLGTLSEREVEYARVKMEKYAKSLVRLGRSEPGSISGLRNSGIDKGQKWAQIVSQKQHRAAKHYNAANWETIYRRKGSSDPRLKQDRPV</sequence>
<protein>
    <submittedName>
        <fullName evidence="1">Uncharacterized protein</fullName>
    </submittedName>
</protein>
<dbReference type="EMBL" id="JAXOVC010000001">
    <property type="protein sequence ID" value="KAK4507198.1"/>
    <property type="molecule type" value="Genomic_DNA"/>
</dbReference>
<name>A0ABR0F162_ZASCE</name>